<dbReference type="Proteomes" id="UP000094444">
    <property type="component" value="Unassembled WGS sequence"/>
</dbReference>
<dbReference type="InterPro" id="IPR001977">
    <property type="entry name" value="Depp_CoAkinase"/>
</dbReference>
<dbReference type="PANTHER" id="PTHR10695">
    <property type="entry name" value="DEPHOSPHO-COA KINASE-RELATED"/>
    <property type="match status" value="1"/>
</dbReference>
<reference evidence="4" key="1">
    <citation type="submission" date="2017-09" db="EMBL/GenBank/DDBJ databases">
        <title>Polyketide synthases of a Diaporthe helianthi virulent isolate.</title>
        <authorList>
            <person name="Baroncelli R."/>
        </authorList>
    </citation>
    <scope>NUCLEOTIDE SEQUENCE [LARGE SCALE GENOMIC DNA]</scope>
    <source>
        <strain evidence="4">7/96</strain>
    </source>
</reference>
<dbReference type="InterPro" id="IPR027417">
    <property type="entry name" value="P-loop_NTPase"/>
</dbReference>
<evidence type="ECO:0000313" key="4">
    <source>
        <dbReference type="EMBL" id="POS79815.1"/>
    </source>
</evidence>
<dbReference type="NCBIfam" id="TIGR00152">
    <property type="entry name" value="dephospho-CoA kinase"/>
    <property type="match status" value="1"/>
</dbReference>
<keyword evidence="2" id="KW-0067">ATP-binding</keyword>
<organism evidence="4 5">
    <name type="scientific">Diaporthe helianthi</name>
    <dbReference type="NCBI Taxonomy" id="158607"/>
    <lineage>
        <taxon>Eukaryota</taxon>
        <taxon>Fungi</taxon>
        <taxon>Dikarya</taxon>
        <taxon>Ascomycota</taxon>
        <taxon>Pezizomycotina</taxon>
        <taxon>Sordariomycetes</taxon>
        <taxon>Sordariomycetidae</taxon>
        <taxon>Diaporthales</taxon>
        <taxon>Diaporthaceae</taxon>
        <taxon>Diaporthe</taxon>
    </lineage>
</organism>
<dbReference type="InParanoid" id="A0A2P5IBC6"/>
<keyword evidence="3" id="KW-0812">Transmembrane</keyword>
<evidence type="ECO:0000256" key="3">
    <source>
        <dbReference type="SAM" id="Phobius"/>
    </source>
</evidence>
<dbReference type="Gene3D" id="3.40.50.300">
    <property type="entry name" value="P-loop containing nucleotide triphosphate hydrolases"/>
    <property type="match status" value="1"/>
</dbReference>
<keyword evidence="4" id="KW-0808">Transferase</keyword>
<dbReference type="FunFam" id="3.40.50.300:FF:001227">
    <property type="entry name" value="Dephospho-CoA kinase CAB5"/>
    <property type="match status" value="1"/>
</dbReference>
<dbReference type="FunCoup" id="A0A2P5IBC6">
    <property type="interactions" value="436"/>
</dbReference>
<evidence type="ECO:0000313" key="5">
    <source>
        <dbReference type="Proteomes" id="UP000094444"/>
    </source>
</evidence>
<sequence>MLIIGLTGGIATGKSTVSSVLSSPPYNLPIIDADLLARKVVEPGTPGYRAIVDHFGPTTPDLLVAASADVPEAGLDGKGRPLNRPALGRRVFGDSSGAKEARAKLNGIVHPAVRREAYRALLWAYLTGSWAVVWDVPLLFEVGTDKLCGTVMVVAVKDPAVQMQRLRARDPHLSAEDAENRVRSQADVRLKARRCEAKGQGRGVVVWNDGDKEQLRREIDKVMVEIRRKSPWWWSTALWVCPPLAMASGVWSLAVNWRTNRRWEKEESRVKARV</sequence>
<proteinExistence type="inferred from homology"/>
<evidence type="ECO:0000256" key="1">
    <source>
        <dbReference type="ARBA" id="ARBA00022741"/>
    </source>
</evidence>
<keyword evidence="5" id="KW-1185">Reference proteome</keyword>
<dbReference type="SUPFAM" id="SSF52540">
    <property type="entry name" value="P-loop containing nucleoside triphosphate hydrolases"/>
    <property type="match status" value="1"/>
</dbReference>
<dbReference type="AlphaFoldDB" id="A0A2P5IBC6"/>
<evidence type="ECO:0000256" key="2">
    <source>
        <dbReference type="ARBA" id="ARBA00022840"/>
    </source>
</evidence>
<dbReference type="PROSITE" id="PS51219">
    <property type="entry name" value="DPCK"/>
    <property type="match status" value="1"/>
</dbReference>
<dbReference type="EMBL" id="MAVT02000087">
    <property type="protein sequence ID" value="POS79815.1"/>
    <property type="molecule type" value="Genomic_DNA"/>
</dbReference>
<dbReference type="PANTHER" id="PTHR10695:SF46">
    <property type="entry name" value="BIFUNCTIONAL COENZYME A SYNTHASE-RELATED"/>
    <property type="match status" value="1"/>
</dbReference>
<gene>
    <name evidence="4" type="ORF">DHEL01_v201788</name>
</gene>
<dbReference type="OrthoDB" id="247245at2759"/>
<protein>
    <submittedName>
        <fullName evidence="4">Dephospho-CoA kinase</fullName>
    </submittedName>
</protein>
<dbReference type="GO" id="GO:0005524">
    <property type="term" value="F:ATP binding"/>
    <property type="evidence" value="ECO:0007669"/>
    <property type="project" value="UniProtKB-KW"/>
</dbReference>
<dbReference type="GO" id="GO:0004140">
    <property type="term" value="F:dephospho-CoA kinase activity"/>
    <property type="evidence" value="ECO:0007669"/>
    <property type="project" value="InterPro"/>
</dbReference>
<keyword evidence="4" id="KW-0418">Kinase</keyword>
<feature type="transmembrane region" description="Helical" evidence="3">
    <location>
        <begin position="232"/>
        <end position="255"/>
    </location>
</feature>
<dbReference type="Pfam" id="PF01121">
    <property type="entry name" value="CoaE"/>
    <property type="match status" value="1"/>
</dbReference>
<keyword evidence="3" id="KW-1133">Transmembrane helix</keyword>
<dbReference type="GO" id="GO:0015937">
    <property type="term" value="P:coenzyme A biosynthetic process"/>
    <property type="evidence" value="ECO:0007669"/>
    <property type="project" value="InterPro"/>
</dbReference>
<accession>A0A2P5IBC6</accession>
<name>A0A2P5IBC6_DIAHE</name>
<comment type="caution">
    <text evidence="4">The sequence shown here is derived from an EMBL/GenBank/DDBJ whole genome shotgun (WGS) entry which is preliminary data.</text>
</comment>
<keyword evidence="1" id="KW-0547">Nucleotide-binding</keyword>
<dbReference type="HAMAP" id="MF_00376">
    <property type="entry name" value="Dephospho_CoA_kinase"/>
    <property type="match status" value="1"/>
</dbReference>
<keyword evidence="3" id="KW-0472">Membrane</keyword>
<dbReference type="STRING" id="158607.A0A2P5IBC6"/>
<dbReference type="CDD" id="cd02022">
    <property type="entry name" value="DPCK"/>
    <property type="match status" value="1"/>
</dbReference>